<protein>
    <submittedName>
        <fullName evidence="1">Uncharacterized protein</fullName>
    </submittedName>
</protein>
<name>A0AAD7SUS4_9TELE</name>
<keyword evidence="2" id="KW-1185">Reference proteome</keyword>
<evidence type="ECO:0000313" key="2">
    <source>
        <dbReference type="Proteomes" id="UP001221898"/>
    </source>
</evidence>
<evidence type="ECO:0000313" key="1">
    <source>
        <dbReference type="EMBL" id="KAJ8409045.1"/>
    </source>
</evidence>
<gene>
    <name evidence="1" type="ORF">AAFF_G00240660</name>
</gene>
<reference evidence="1" key="1">
    <citation type="journal article" date="2023" name="Science">
        <title>Genome structures resolve the early diversification of teleost fishes.</title>
        <authorList>
            <person name="Parey E."/>
            <person name="Louis A."/>
            <person name="Montfort J."/>
            <person name="Bouchez O."/>
            <person name="Roques C."/>
            <person name="Iampietro C."/>
            <person name="Lluch J."/>
            <person name="Castinel A."/>
            <person name="Donnadieu C."/>
            <person name="Desvignes T."/>
            <person name="Floi Bucao C."/>
            <person name="Jouanno E."/>
            <person name="Wen M."/>
            <person name="Mejri S."/>
            <person name="Dirks R."/>
            <person name="Jansen H."/>
            <person name="Henkel C."/>
            <person name="Chen W.J."/>
            <person name="Zahm M."/>
            <person name="Cabau C."/>
            <person name="Klopp C."/>
            <person name="Thompson A.W."/>
            <person name="Robinson-Rechavi M."/>
            <person name="Braasch I."/>
            <person name="Lecointre G."/>
            <person name="Bobe J."/>
            <person name="Postlethwait J.H."/>
            <person name="Berthelot C."/>
            <person name="Roest Crollius H."/>
            <person name="Guiguen Y."/>
        </authorList>
    </citation>
    <scope>NUCLEOTIDE SEQUENCE</scope>
    <source>
        <strain evidence="1">NC1722</strain>
    </source>
</reference>
<dbReference type="EMBL" id="JAINUG010000032">
    <property type="protein sequence ID" value="KAJ8409045.1"/>
    <property type="molecule type" value="Genomic_DNA"/>
</dbReference>
<accession>A0AAD7SUS4</accession>
<proteinExistence type="predicted"/>
<organism evidence="1 2">
    <name type="scientific">Aldrovandia affinis</name>
    <dbReference type="NCBI Taxonomy" id="143900"/>
    <lineage>
        <taxon>Eukaryota</taxon>
        <taxon>Metazoa</taxon>
        <taxon>Chordata</taxon>
        <taxon>Craniata</taxon>
        <taxon>Vertebrata</taxon>
        <taxon>Euteleostomi</taxon>
        <taxon>Actinopterygii</taxon>
        <taxon>Neopterygii</taxon>
        <taxon>Teleostei</taxon>
        <taxon>Notacanthiformes</taxon>
        <taxon>Halosauridae</taxon>
        <taxon>Aldrovandia</taxon>
    </lineage>
</organism>
<dbReference type="Proteomes" id="UP001221898">
    <property type="component" value="Unassembled WGS sequence"/>
</dbReference>
<comment type="caution">
    <text evidence="1">The sequence shown here is derived from an EMBL/GenBank/DDBJ whole genome shotgun (WGS) entry which is preliminary data.</text>
</comment>
<dbReference type="AlphaFoldDB" id="A0AAD7SUS4"/>
<sequence length="157" mass="17438">MVLDFSHCLDLKLQPEVTTYGGLPLSQAYLRHGVLSPFSTPYQLPVQFGLKILAQCSVLLGVAETVHAILKRQSMPLVEDDSEWKLLEDWEASFSFQRGGRGGLAGVLPEDSEPREPVRGGVPVRAAVGPEVAFRHGTPYIDRFLSVNTTRQMRRFS</sequence>